<evidence type="ECO:0000256" key="4">
    <source>
        <dbReference type="ARBA" id="ARBA00022598"/>
    </source>
</evidence>
<keyword evidence="4" id="KW-0436">Ligase</keyword>
<evidence type="ECO:0000259" key="8">
    <source>
        <dbReference type="Pfam" id="PF01068"/>
    </source>
</evidence>
<dbReference type="GO" id="GO:0005524">
    <property type="term" value="F:ATP binding"/>
    <property type="evidence" value="ECO:0007669"/>
    <property type="project" value="InterPro"/>
</dbReference>
<reference evidence="10" key="1">
    <citation type="submission" date="2018-07" db="EMBL/GenBank/DDBJ databases">
        <title>Giant CbK-like Caulobacter bacteriophages have genetically divergent genomes.</title>
        <authorList>
            <person name="Wilson K.M."/>
            <person name="Ely B."/>
        </authorList>
    </citation>
    <scope>NUCLEOTIDE SEQUENCE [LARGE SCALE GENOMIC DNA]</scope>
</reference>
<evidence type="ECO:0000256" key="6">
    <source>
        <dbReference type="ARBA" id="ARBA00022763"/>
    </source>
</evidence>
<feature type="domain" description="ATP-dependent DNA ligase family profile" evidence="8">
    <location>
        <begin position="117"/>
        <end position="304"/>
    </location>
</feature>
<keyword evidence="5" id="KW-0235">DNA replication</keyword>
<evidence type="ECO:0000313" key="10">
    <source>
        <dbReference type="Proteomes" id="UP000259421"/>
    </source>
</evidence>
<protein>
    <recommendedName>
        <fullName evidence="3">DNA ligase</fullName>
    </recommendedName>
</protein>
<dbReference type="PANTHER" id="PTHR47810:SF1">
    <property type="entry name" value="DNA LIGASE B"/>
    <property type="match status" value="1"/>
</dbReference>
<comment type="similarity">
    <text evidence="2">Belongs to the ATP-dependent DNA ligase family.</text>
</comment>
<dbReference type="Gene3D" id="3.30.1490.70">
    <property type="match status" value="1"/>
</dbReference>
<proteinExistence type="inferred from homology"/>
<dbReference type="GO" id="GO:0006260">
    <property type="term" value="P:DNA replication"/>
    <property type="evidence" value="ECO:0007669"/>
    <property type="project" value="UniProtKB-KW"/>
</dbReference>
<dbReference type="GO" id="GO:0003910">
    <property type="term" value="F:DNA ligase (ATP) activity"/>
    <property type="evidence" value="ECO:0007669"/>
    <property type="project" value="InterPro"/>
</dbReference>
<dbReference type="GO" id="GO:0006310">
    <property type="term" value="P:DNA recombination"/>
    <property type="evidence" value="ECO:0007669"/>
    <property type="project" value="InterPro"/>
</dbReference>
<evidence type="ECO:0000256" key="1">
    <source>
        <dbReference type="ARBA" id="ARBA00001968"/>
    </source>
</evidence>
<sequence>MTTDTLIVGPPLYKFDSKGKLRVWRMEQEGSKHRTVAGLDGGALTTSEWTQCVGKQKRSDEEQAAFEIASGYEYQLKREYFETPEAAAGEARFFKPMLAQKWSDLGWEGAQKRLKKSGWTPRFDGDTGVYAQPKLDGFCCIAQKTGLTSREGQPIVAVPHIMEALAGFFEEYPDAVLHGELYNHVFKDDFETLVSILKKQKNISEEQYALAREMAQFHLYDYAAPHVRDDRYPDRYEALVEQTAEHVELADGILHIVPLEPITSAEHLEQHRSEQVDLGYEGQMPKLDLCGYEQKRSWSVLKNKVFDDGEFEVVDIIEGKGNYSGYAKRVTCRLPDGRTFGAGIKGGQSKFNKDLLGEAGQEQKVVTITHFGWTGEGIPRMGVATKWHGAERTL</sequence>
<gene>
    <name evidence="9" type="ORF">CcrBL9_gp224</name>
</gene>
<dbReference type="Pfam" id="PF01068">
    <property type="entry name" value="DNA_ligase_A_M"/>
    <property type="match status" value="1"/>
</dbReference>
<dbReference type="EMBL" id="MH588546">
    <property type="protein sequence ID" value="AXQ69248.1"/>
    <property type="molecule type" value="Genomic_DNA"/>
</dbReference>
<reference evidence="9 10" key="2">
    <citation type="submission" date="2018-09" db="EMBL/GenBank/DDBJ databases">
        <title>Giant CbK-like Caulobacter bacteriophages have genetically divergent genomes.</title>
        <authorList>
            <person name="Wilson K."/>
            <person name="Ely B."/>
        </authorList>
    </citation>
    <scope>NUCLEOTIDE SEQUENCE [LARGE SCALE GENOMIC DNA]</scope>
</reference>
<keyword evidence="6" id="KW-0227">DNA damage</keyword>
<dbReference type="SUPFAM" id="SSF56091">
    <property type="entry name" value="DNA ligase/mRNA capping enzyme, catalytic domain"/>
    <property type="match status" value="1"/>
</dbReference>
<dbReference type="InterPro" id="IPR050326">
    <property type="entry name" value="NAD_dep_DNA_ligaseB"/>
</dbReference>
<dbReference type="Proteomes" id="UP000259421">
    <property type="component" value="Segment"/>
</dbReference>
<evidence type="ECO:0000256" key="2">
    <source>
        <dbReference type="ARBA" id="ARBA00007572"/>
    </source>
</evidence>
<dbReference type="SUPFAM" id="SSF50249">
    <property type="entry name" value="Nucleic acid-binding proteins"/>
    <property type="match status" value="1"/>
</dbReference>
<accession>A0A385EEQ6</accession>
<dbReference type="InterPro" id="IPR012310">
    <property type="entry name" value="DNA_ligase_ATP-dep_cent"/>
</dbReference>
<keyword evidence="10" id="KW-1185">Reference proteome</keyword>
<dbReference type="Gene3D" id="3.30.470.30">
    <property type="entry name" value="DNA ligase/mRNA capping enzyme"/>
    <property type="match status" value="1"/>
</dbReference>
<dbReference type="PANTHER" id="PTHR47810">
    <property type="entry name" value="DNA LIGASE"/>
    <property type="match status" value="1"/>
</dbReference>
<evidence type="ECO:0000313" key="9">
    <source>
        <dbReference type="EMBL" id="AXQ69248.1"/>
    </source>
</evidence>
<evidence type="ECO:0000256" key="7">
    <source>
        <dbReference type="ARBA" id="ARBA00023204"/>
    </source>
</evidence>
<evidence type="ECO:0000256" key="5">
    <source>
        <dbReference type="ARBA" id="ARBA00022705"/>
    </source>
</evidence>
<keyword evidence="7" id="KW-0234">DNA repair</keyword>
<dbReference type="InterPro" id="IPR012340">
    <property type="entry name" value="NA-bd_OB-fold"/>
</dbReference>
<comment type="cofactor">
    <cofactor evidence="1">
        <name>a divalent metal cation</name>
        <dbReference type="ChEBI" id="CHEBI:60240"/>
    </cofactor>
</comment>
<name>A0A385EEQ6_9CAUD</name>
<organism evidence="9 10">
    <name type="scientific">Caulobacter phage CcrBL9</name>
    <dbReference type="NCBI Taxonomy" id="2283270"/>
    <lineage>
        <taxon>Viruses</taxon>
        <taxon>Duplodnaviria</taxon>
        <taxon>Heunggongvirae</taxon>
        <taxon>Uroviricota</taxon>
        <taxon>Caudoviricetes</taxon>
        <taxon>Jeanschmidtviridae</taxon>
        <taxon>Bertelyvirus</taxon>
        <taxon>Bertelyvirus BL9</taxon>
    </lineage>
</organism>
<dbReference type="GO" id="GO:0006281">
    <property type="term" value="P:DNA repair"/>
    <property type="evidence" value="ECO:0007669"/>
    <property type="project" value="UniProtKB-KW"/>
</dbReference>
<evidence type="ECO:0000256" key="3">
    <source>
        <dbReference type="ARBA" id="ARBA00013308"/>
    </source>
</evidence>